<dbReference type="EMBL" id="CAJHJF010000860">
    <property type="protein sequence ID" value="CAD6907687.1"/>
    <property type="molecule type" value="Genomic_DNA"/>
</dbReference>
<dbReference type="PANTHER" id="PTHR31912">
    <property type="entry name" value="IP13529P"/>
    <property type="match status" value="1"/>
</dbReference>
<dbReference type="AlphaFoldDB" id="A0A9N8LCK9"/>
<reference evidence="2 3" key="1">
    <citation type="submission" date="2020-10" db="EMBL/GenBank/DDBJ databases">
        <authorList>
            <person name="Sedaghatjoo S."/>
        </authorList>
    </citation>
    <scope>NUCLEOTIDE SEQUENCE [LARGE SCALE GENOMIC DNA]</scope>
    <source>
        <strain evidence="2 3">LLFL</strain>
    </source>
</reference>
<sequence>MVDQREDVIAGLEVELAELRREEQALADAHAAHGNPMRHLLGQEQGSWGPFKEKRIFAALSFLLSPRQAHSLTSLEHALGLAEALGAHNVPSINVCKKALARIYLGGKEKLVRSTDADGNIFWRNSVATLLKDDFANVNARQKMNFLPRRTSIVRELRDGVAVAVNSDERTVAPMIRFDNGKEVWIKQVYEYGEQLIFPQCFFEGENGTISGEGRLVRREGNQLRLTDIRTTFRAELLNHESNRRLSALSLVDGDQELSHVNSDRVCCDGKRLFSIPIVLFIDDLSGARSKRWNKHEATYLSNATLDRSDLDLDSNIKLVSISKAVSGEGQLSAIVDELIHLHQNPFTAYDCELKEDVMVRPYLLSVMADNPMAASLTSSIGLMGNKCCRMCDVDGSKETLQTAEGFVRYLRPGSARSVQTIKAALTEQLDAAERGQPQSFINELRKQTGIKDTLTTKFCDTLTELRRQLREQGQSRDEIDQAAHQRRREIESGNWYGPLLRLHDVTGFEVCAGLPIEALHTWLLGPMKYLVAEVTRTVKKETALFQEVAARLSSMDLDGIGESSSLDGTYLLNNSGGLTGKDMRALSQVLWLALLPLRDQGKIQESLWAACRWAATQFRTALANFFAAMVLVDPKQMRNKRKYHLMTHLEAGISLYGPAKGFATERYESFNTVARNASMCSNRAAPSRDIALRLYGQELVRQVMLEGRGATRRRFFFSSFQREQVERTVITRCFGDAALHLFDEEYVDSSELEYHSLRFVVSNAHERIYPDSFVQVDARLPPETEEEGHCSMFGDPVGLEDEHPNAAKGPLFLVQPMYAGHLSTHGVRTLVYGQGRYLLPFATIRGKFNISHHCAKHNATSLTLANGGRNARSSLHPRMRWYTIVTTPLKKPS</sequence>
<dbReference type="Proteomes" id="UP000836404">
    <property type="component" value="Unassembled WGS sequence"/>
</dbReference>
<keyword evidence="3" id="KW-1185">Reference proteome</keyword>
<feature type="coiled-coil region" evidence="1">
    <location>
        <begin position="2"/>
        <end position="29"/>
    </location>
</feature>
<accession>A0A9N8LCK9</accession>
<keyword evidence="1" id="KW-0175">Coiled coil</keyword>
<dbReference type="PANTHER" id="PTHR31912:SF34">
    <property type="entry name" value="NOTOCHORD-RELATED PROTEIN"/>
    <property type="match status" value="1"/>
</dbReference>
<evidence type="ECO:0000313" key="3">
    <source>
        <dbReference type="Proteomes" id="UP000836404"/>
    </source>
</evidence>
<organism evidence="2 3">
    <name type="scientific">Tilletia laevis</name>
    <dbReference type="NCBI Taxonomy" id="157183"/>
    <lineage>
        <taxon>Eukaryota</taxon>
        <taxon>Fungi</taxon>
        <taxon>Dikarya</taxon>
        <taxon>Basidiomycota</taxon>
        <taxon>Ustilaginomycotina</taxon>
        <taxon>Exobasidiomycetes</taxon>
        <taxon>Tilletiales</taxon>
        <taxon>Tilletiaceae</taxon>
        <taxon>Tilletia</taxon>
    </lineage>
</organism>
<proteinExistence type="predicted"/>
<evidence type="ECO:0000256" key="1">
    <source>
        <dbReference type="SAM" id="Coils"/>
    </source>
</evidence>
<evidence type="ECO:0000313" key="2">
    <source>
        <dbReference type="EMBL" id="CAD6907687.1"/>
    </source>
</evidence>
<comment type="caution">
    <text evidence="2">The sequence shown here is derived from an EMBL/GenBank/DDBJ whole genome shotgun (WGS) entry which is preliminary data.</text>
</comment>
<gene>
    <name evidence="2" type="ORF">JKILLFL_G9641</name>
</gene>
<name>A0A9N8LCK9_9BASI</name>
<protein>
    <submittedName>
        <fullName evidence="2">Uncharacterized protein</fullName>
    </submittedName>
</protein>